<gene>
    <name evidence="1" type="ordered locus">Ent638_4269</name>
</gene>
<keyword evidence="1" id="KW-0614">Plasmid</keyword>
<protein>
    <submittedName>
        <fullName evidence="1">Uncharacterized protein</fullName>
    </submittedName>
</protein>
<dbReference type="AlphaFoldDB" id="A0A9J9GK16"/>
<organism evidence="1 2">
    <name type="scientific">Enterobacter sp. (strain 638)</name>
    <dbReference type="NCBI Taxonomy" id="399742"/>
    <lineage>
        <taxon>Bacteria</taxon>
        <taxon>Pseudomonadati</taxon>
        <taxon>Pseudomonadota</taxon>
        <taxon>Gammaproteobacteria</taxon>
        <taxon>Enterobacterales</taxon>
        <taxon>Enterobacteriaceae</taxon>
        <taxon>Enterobacter</taxon>
    </lineage>
</organism>
<geneLocation type="plasmid" evidence="1 2">
    <name>pENTE01</name>
</geneLocation>
<dbReference type="Proteomes" id="UP000000230">
    <property type="component" value="Plasmid pENTE01"/>
</dbReference>
<proteinExistence type="predicted"/>
<dbReference type="KEGG" id="ent:Ent638_4269"/>
<accession>A0A9J9GK16</accession>
<evidence type="ECO:0000313" key="1">
    <source>
        <dbReference type="EMBL" id="ABP62874.1"/>
    </source>
</evidence>
<name>A0A9J9GK16_ENT38</name>
<evidence type="ECO:0000313" key="2">
    <source>
        <dbReference type="Proteomes" id="UP000000230"/>
    </source>
</evidence>
<keyword evidence="2" id="KW-1185">Reference proteome</keyword>
<dbReference type="EMBL" id="CP000654">
    <property type="protein sequence ID" value="ABP62874.1"/>
    <property type="molecule type" value="Genomic_DNA"/>
</dbReference>
<sequence>MSGWLETESDRLAESVDEHLKALEEQIQDWAQGPDSLNDD</sequence>
<reference evidence="2" key="1">
    <citation type="journal article" date="2010" name="PLoS Genet.">
        <title>Genome sequence of the plant growth promoting endophytic bacterium Enterobacter sp. 638.</title>
        <authorList>
            <person name="Taghavi S."/>
            <person name="van der Lelie D."/>
            <person name="Hoffman A."/>
            <person name="Zhang Y.B."/>
            <person name="Walla M.D."/>
            <person name="Vangronsveld J."/>
            <person name="Newman L."/>
            <person name="Monchy S."/>
        </authorList>
    </citation>
    <scope>NUCLEOTIDE SEQUENCE [LARGE SCALE GENOMIC DNA]</scope>
    <source>
        <strain evidence="2">638</strain>
    </source>
</reference>